<feature type="region of interest" description="Disordered" evidence="1">
    <location>
        <begin position="1"/>
        <end position="26"/>
    </location>
</feature>
<dbReference type="EMBL" id="JAINUG010000095">
    <property type="protein sequence ID" value="KAJ8397741.1"/>
    <property type="molecule type" value="Genomic_DNA"/>
</dbReference>
<dbReference type="Proteomes" id="UP001221898">
    <property type="component" value="Unassembled WGS sequence"/>
</dbReference>
<evidence type="ECO:0000313" key="3">
    <source>
        <dbReference type="Proteomes" id="UP001221898"/>
    </source>
</evidence>
<reference evidence="2" key="1">
    <citation type="journal article" date="2023" name="Science">
        <title>Genome structures resolve the early diversification of teleost fishes.</title>
        <authorList>
            <person name="Parey E."/>
            <person name="Louis A."/>
            <person name="Montfort J."/>
            <person name="Bouchez O."/>
            <person name="Roques C."/>
            <person name="Iampietro C."/>
            <person name="Lluch J."/>
            <person name="Castinel A."/>
            <person name="Donnadieu C."/>
            <person name="Desvignes T."/>
            <person name="Floi Bucao C."/>
            <person name="Jouanno E."/>
            <person name="Wen M."/>
            <person name="Mejri S."/>
            <person name="Dirks R."/>
            <person name="Jansen H."/>
            <person name="Henkel C."/>
            <person name="Chen W.J."/>
            <person name="Zahm M."/>
            <person name="Cabau C."/>
            <person name="Klopp C."/>
            <person name="Thompson A.W."/>
            <person name="Robinson-Rechavi M."/>
            <person name="Braasch I."/>
            <person name="Lecointre G."/>
            <person name="Bobe J."/>
            <person name="Postlethwait J.H."/>
            <person name="Berthelot C."/>
            <person name="Roest Crollius H."/>
            <person name="Guiguen Y."/>
        </authorList>
    </citation>
    <scope>NUCLEOTIDE SEQUENCE</scope>
    <source>
        <strain evidence="2">NC1722</strain>
    </source>
</reference>
<proteinExistence type="predicted"/>
<sequence length="94" mass="9815">MDVIKGTSGLGSCPDDRGTLVRFPGKGHGRRSLERVIVVKQQGDAANMLLVVFAGSPPGEMAPGPRGCGRSTRFSRCPIEPSGGSHRAHAALFS</sequence>
<keyword evidence="3" id="KW-1185">Reference proteome</keyword>
<protein>
    <submittedName>
        <fullName evidence="2">Uncharacterized protein</fullName>
    </submittedName>
</protein>
<evidence type="ECO:0000256" key="1">
    <source>
        <dbReference type="SAM" id="MobiDB-lite"/>
    </source>
</evidence>
<accession>A0AAD7S837</accession>
<name>A0AAD7S837_9TELE</name>
<gene>
    <name evidence="2" type="ORF">AAFF_G00434300</name>
</gene>
<dbReference type="AlphaFoldDB" id="A0AAD7S837"/>
<comment type="caution">
    <text evidence="2">The sequence shown here is derived from an EMBL/GenBank/DDBJ whole genome shotgun (WGS) entry which is preliminary data.</text>
</comment>
<evidence type="ECO:0000313" key="2">
    <source>
        <dbReference type="EMBL" id="KAJ8397741.1"/>
    </source>
</evidence>
<organism evidence="2 3">
    <name type="scientific">Aldrovandia affinis</name>
    <dbReference type="NCBI Taxonomy" id="143900"/>
    <lineage>
        <taxon>Eukaryota</taxon>
        <taxon>Metazoa</taxon>
        <taxon>Chordata</taxon>
        <taxon>Craniata</taxon>
        <taxon>Vertebrata</taxon>
        <taxon>Euteleostomi</taxon>
        <taxon>Actinopterygii</taxon>
        <taxon>Neopterygii</taxon>
        <taxon>Teleostei</taxon>
        <taxon>Notacanthiformes</taxon>
        <taxon>Halosauridae</taxon>
        <taxon>Aldrovandia</taxon>
    </lineage>
</organism>